<dbReference type="Pfam" id="PF00015">
    <property type="entry name" value="MCPsignal"/>
    <property type="match status" value="1"/>
</dbReference>
<evidence type="ECO:0000256" key="2">
    <source>
        <dbReference type="ARBA" id="ARBA00022519"/>
    </source>
</evidence>
<keyword evidence="6" id="KW-0812">Transmembrane</keyword>
<dbReference type="InterPro" id="IPR000727">
    <property type="entry name" value="T_SNARE_dom"/>
</dbReference>
<accession>A0A0C2NSE5</accession>
<sequence>MKKTLSFKMKLIAIFIIITSITILTSYLSSRHHISNYINESDTQNINSQISLVKDKLIEDINNKIILAENLNFGLTAINSTLEKTGFHNIIKVVSDLVFTPQGSIDNPNEAQPFISQVAAANGKVTVSDIVYQDGKPLLTIVVPTGNLQGNIFYIDLSDTQALLASSAVDGSYMELVDSNNNILFSNKIDGDLISLPSTFDVRGHQWSLTGYIDNGYILQNTAKLNNAITLTLIISGIIIIFLSVIAVNIVFKPIVSLRNLVTDLSQGNGDLTRRLEIHTQDDLGKIATGVNLFIEKLQVMMLDVAKSSEQIKHEISAVGENADSNQTLLTAHAKETEQVVTAITEMSSTAESVAQSAANAAKLTHQTNDEANHSKAVVQEAVQSVSALVEEVASMSQSITAMSKDTDQIGAVLGVIGEIAEQTNLLALNAAIEAARAGEQGRGFAVVADEVRALAARTQQSTSQVNEMLTKLRNGNNTVVNAMKTTQSSCQQTSATTARVMDSLDSMTDSIIEINDLTTQIAASAEQQSVVTEEITRNMTSIQDMINDINHNGQKTVNSTHQLTNTNTQLGDVVGRFKLN</sequence>
<dbReference type="OrthoDB" id="2489132at2"/>
<evidence type="ECO:0000313" key="11">
    <source>
        <dbReference type="Proteomes" id="UP000031672"/>
    </source>
</evidence>
<feature type="domain" description="Methyl-accepting transducer" evidence="7">
    <location>
        <begin position="308"/>
        <end position="544"/>
    </location>
</feature>
<reference evidence="10 11" key="1">
    <citation type="submission" date="2014-11" db="EMBL/GenBank/DDBJ databases">
        <title>Draft Genome Sequence of Vibrio piscirenalis strains CECT 8603T and CECT 8604, two marine Gammaproteobacterium isolated from cultured gilthead sea bream (Sparus aurata).</title>
        <authorList>
            <person name="Arahal D.R."/>
            <person name="Rodrigo-Torres L."/>
            <person name="Lucena T."/>
            <person name="Pujalte M.J."/>
        </authorList>
    </citation>
    <scope>NUCLEOTIDE SEQUENCE [LARGE SCALE GENOMIC DNA]</scope>
    <source>
        <strain evidence="10 11">DCR 1-4-2</strain>
    </source>
</reference>
<keyword evidence="2" id="KW-0997">Cell inner membrane</keyword>
<gene>
    <name evidence="10" type="ORF">OJ16_14270</name>
</gene>
<dbReference type="PANTHER" id="PTHR32089:SF55">
    <property type="entry name" value="METHYL ACCEPTING SENSORY TRANSDUCER WITH CACHE_2 SMALL MOLECULE BINDING DOMAIN"/>
    <property type="match status" value="1"/>
</dbReference>
<dbReference type="PROSITE" id="PS50111">
    <property type="entry name" value="CHEMOTAXIS_TRANSDUC_2"/>
    <property type="match status" value="1"/>
</dbReference>
<dbReference type="Proteomes" id="UP000031672">
    <property type="component" value="Unassembled WGS sequence"/>
</dbReference>
<name>A0A0C2NSE5_9VIBR</name>
<keyword evidence="2" id="KW-1003">Cell membrane</keyword>
<keyword evidence="3 5" id="KW-0807">Transducer</keyword>
<comment type="subcellular location">
    <subcellularLocation>
        <location evidence="1">Cell inner membrane</location>
        <topology evidence="1">Multi-pass membrane protein</topology>
    </subcellularLocation>
</comment>
<evidence type="ECO:0000259" key="7">
    <source>
        <dbReference type="PROSITE" id="PS50111"/>
    </source>
</evidence>
<dbReference type="STRING" id="1461322.OJ16_14270"/>
<evidence type="ECO:0000313" key="10">
    <source>
        <dbReference type="EMBL" id="KII75996.1"/>
    </source>
</evidence>
<dbReference type="EMBL" id="JTKH01000024">
    <property type="protein sequence ID" value="KII75996.1"/>
    <property type="molecule type" value="Genomic_DNA"/>
</dbReference>
<accession>A0A0C2N8L5</accession>
<dbReference type="CDD" id="cd06225">
    <property type="entry name" value="HAMP"/>
    <property type="match status" value="1"/>
</dbReference>
<dbReference type="SUPFAM" id="SSF58104">
    <property type="entry name" value="Methyl-accepting chemotaxis protein (MCP) signaling domain"/>
    <property type="match status" value="1"/>
</dbReference>
<keyword evidence="6" id="KW-1133">Transmembrane helix</keyword>
<dbReference type="GO" id="GO:0006935">
    <property type="term" value="P:chemotaxis"/>
    <property type="evidence" value="ECO:0007669"/>
    <property type="project" value="UniProtKB-ARBA"/>
</dbReference>
<feature type="domain" description="T-SNARE coiled-coil homology" evidence="8">
    <location>
        <begin position="495"/>
        <end position="557"/>
    </location>
</feature>
<dbReference type="FunFam" id="1.10.287.950:FF:000001">
    <property type="entry name" value="Methyl-accepting chemotaxis sensory transducer"/>
    <property type="match status" value="1"/>
</dbReference>
<comment type="similarity">
    <text evidence="4">Belongs to the methyl-accepting chemotaxis (MCP) protein family.</text>
</comment>
<comment type="caution">
    <text evidence="10">The sequence shown here is derived from an EMBL/GenBank/DDBJ whole genome shotgun (WGS) entry which is preliminary data.</text>
</comment>
<dbReference type="PROSITE" id="PS50192">
    <property type="entry name" value="T_SNARE"/>
    <property type="match status" value="1"/>
</dbReference>
<dbReference type="GO" id="GO:0007165">
    <property type="term" value="P:signal transduction"/>
    <property type="evidence" value="ECO:0007669"/>
    <property type="project" value="UniProtKB-KW"/>
</dbReference>
<dbReference type="SMART" id="SM00304">
    <property type="entry name" value="HAMP"/>
    <property type="match status" value="1"/>
</dbReference>
<feature type="transmembrane region" description="Helical" evidence="6">
    <location>
        <begin position="12"/>
        <end position="29"/>
    </location>
</feature>
<evidence type="ECO:0000259" key="9">
    <source>
        <dbReference type="PROSITE" id="PS50885"/>
    </source>
</evidence>
<evidence type="ECO:0000256" key="1">
    <source>
        <dbReference type="ARBA" id="ARBA00004429"/>
    </source>
</evidence>
<dbReference type="Gene3D" id="1.10.287.950">
    <property type="entry name" value="Methyl-accepting chemotaxis protein"/>
    <property type="match status" value="1"/>
</dbReference>
<dbReference type="CDD" id="cd11386">
    <property type="entry name" value="MCP_signal"/>
    <property type="match status" value="1"/>
</dbReference>
<dbReference type="PROSITE" id="PS50885">
    <property type="entry name" value="HAMP"/>
    <property type="match status" value="1"/>
</dbReference>
<keyword evidence="11" id="KW-1185">Reference proteome</keyword>
<evidence type="ECO:0000256" key="5">
    <source>
        <dbReference type="PROSITE-ProRule" id="PRU00284"/>
    </source>
</evidence>
<dbReference type="PANTHER" id="PTHR32089">
    <property type="entry name" value="METHYL-ACCEPTING CHEMOTAXIS PROTEIN MCPB"/>
    <property type="match status" value="1"/>
</dbReference>
<evidence type="ECO:0000259" key="8">
    <source>
        <dbReference type="PROSITE" id="PS50192"/>
    </source>
</evidence>
<organism evidence="10 11">
    <name type="scientific">Vibrio renipiscarius</name>
    <dbReference type="NCBI Taxonomy" id="1461322"/>
    <lineage>
        <taxon>Bacteria</taxon>
        <taxon>Pseudomonadati</taxon>
        <taxon>Pseudomonadota</taxon>
        <taxon>Gammaproteobacteria</taxon>
        <taxon>Vibrionales</taxon>
        <taxon>Vibrionaceae</taxon>
        <taxon>Vibrio</taxon>
    </lineage>
</organism>
<keyword evidence="6" id="KW-0472">Membrane</keyword>
<evidence type="ECO:0000256" key="6">
    <source>
        <dbReference type="SAM" id="Phobius"/>
    </source>
</evidence>
<evidence type="ECO:0000256" key="4">
    <source>
        <dbReference type="ARBA" id="ARBA00029447"/>
    </source>
</evidence>
<protein>
    <submittedName>
        <fullName evidence="10">Chemotaxis protein</fullName>
    </submittedName>
</protein>
<dbReference type="SMART" id="SM00283">
    <property type="entry name" value="MA"/>
    <property type="match status" value="1"/>
</dbReference>
<evidence type="ECO:0000256" key="3">
    <source>
        <dbReference type="ARBA" id="ARBA00023224"/>
    </source>
</evidence>
<dbReference type="AlphaFoldDB" id="A0A0C2NSE5"/>
<dbReference type="InterPro" id="IPR003660">
    <property type="entry name" value="HAMP_dom"/>
</dbReference>
<dbReference type="InterPro" id="IPR004089">
    <property type="entry name" value="MCPsignal_dom"/>
</dbReference>
<proteinExistence type="inferred from homology"/>
<feature type="transmembrane region" description="Helical" evidence="6">
    <location>
        <begin position="228"/>
        <end position="252"/>
    </location>
</feature>
<feature type="domain" description="HAMP" evidence="9">
    <location>
        <begin position="249"/>
        <end position="303"/>
    </location>
</feature>
<dbReference type="GO" id="GO:0005886">
    <property type="term" value="C:plasma membrane"/>
    <property type="evidence" value="ECO:0007669"/>
    <property type="project" value="UniProtKB-SubCell"/>
</dbReference>